<organism evidence="1 2">
    <name type="scientific">Cichlidogyrus casuarinus</name>
    <dbReference type="NCBI Taxonomy" id="1844966"/>
    <lineage>
        <taxon>Eukaryota</taxon>
        <taxon>Metazoa</taxon>
        <taxon>Spiralia</taxon>
        <taxon>Lophotrochozoa</taxon>
        <taxon>Platyhelminthes</taxon>
        <taxon>Monogenea</taxon>
        <taxon>Monopisthocotylea</taxon>
        <taxon>Dactylogyridea</taxon>
        <taxon>Ancyrocephalidae</taxon>
        <taxon>Cichlidogyrus</taxon>
    </lineage>
</organism>
<name>A0ABD2PR90_9PLAT</name>
<evidence type="ECO:0000313" key="1">
    <source>
        <dbReference type="EMBL" id="KAL3308256.1"/>
    </source>
</evidence>
<evidence type="ECO:0000313" key="2">
    <source>
        <dbReference type="Proteomes" id="UP001626550"/>
    </source>
</evidence>
<dbReference type="EMBL" id="JBJKFK010005559">
    <property type="protein sequence ID" value="KAL3308256.1"/>
    <property type="molecule type" value="Genomic_DNA"/>
</dbReference>
<reference evidence="1 2" key="1">
    <citation type="submission" date="2024-11" db="EMBL/GenBank/DDBJ databases">
        <title>Adaptive evolution of stress response genes in parasites aligns with host niche diversity.</title>
        <authorList>
            <person name="Hahn C."/>
            <person name="Resl P."/>
        </authorList>
    </citation>
    <scope>NUCLEOTIDE SEQUENCE [LARGE SCALE GENOMIC DNA]</scope>
    <source>
        <strain evidence="1">EGGRZ-B1_66</strain>
        <tissue evidence="1">Body</tissue>
    </source>
</reference>
<gene>
    <name evidence="1" type="ORF">Ciccas_013213</name>
</gene>
<dbReference type="Proteomes" id="UP001626550">
    <property type="component" value="Unassembled WGS sequence"/>
</dbReference>
<proteinExistence type="predicted"/>
<sequence>MENPELQASQAHPVYFPQSTQISFTEPSQQLQYLGASNYNTEMNSFHLHQDSGFGSMSSLLMTQLNSCNQPNFGLPMDQPQQFPHPVNMKISNGFDQCDGVADKTLEKNVKQES</sequence>
<comment type="caution">
    <text evidence="1">The sequence shown here is derived from an EMBL/GenBank/DDBJ whole genome shotgun (WGS) entry which is preliminary data.</text>
</comment>
<accession>A0ABD2PR90</accession>
<dbReference type="AlphaFoldDB" id="A0ABD2PR90"/>
<keyword evidence="2" id="KW-1185">Reference proteome</keyword>
<protein>
    <submittedName>
        <fullName evidence="1">Uncharacterized protein</fullName>
    </submittedName>
</protein>